<keyword evidence="1" id="KW-0812">Transmembrane</keyword>
<name>A0A0U1E174_STACP</name>
<evidence type="ECO:0000313" key="2">
    <source>
        <dbReference type="EMBL" id="NMK55174.1"/>
    </source>
</evidence>
<reference evidence="6 7" key="2">
    <citation type="submission" date="2020-04" db="EMBL/GenBank/DDBJ databases">
        <title>The Epidemiology and Molecular Characteristics of Linezolid-Resistant Staphylococcus capitis in Huashan Hospital, Shanghai.</title>
        <authorList>
            <person name="Ding L."/>
            <person name="Li P."/>
            <person name="Yang Y."/>
            <person name="Lin D."/>
            <person name="Xu X."/>
        </authorList>
    </citation>
    <scope>NUCLEOTIDE SEQUENCE [LARGE SCALE GENOMIC DNA]</scope>
    <source>
        <strain evidence="3 7">12-86</strain>
        <strain evidence="2 6">17-84</strain>
    </source>
</reference>
<accession>A0A0U1E174</accession>
<dbReference type="EMBL" id="JABBLX010000044">
    <property type="protein sequence ID" value="NMK98504.1"/>
    <property type="molecule type" value="Genomic_DNA"/>
</dbReference>
<feature type="transmembrane region" description="Helical" evidence="1">
    <location>
        <begin position="37"/>
        <end position="57"/>
    </location>
</feature>
<keyword evidence="1" id="KW-0472">Membrane</keyword>
<dbReference type="Proteomes" id="UP000291949">
    <property type="component" value="Unassembled WGS sequence"/>
</dbReference>
<organism evidence="4 5">
    <name type="scientific">Staphylococcus capitis</name>
    <dbReference type="NCBI Taxonomy" id="29388"/>
    <lineage>
        <taxon>Bacteria</taxon>
        <taxon>Bacillati</taxon>
        <taxon>Bacillota</taxon>
        <taxon>Bacilli</taxon>
        <taxon>Bacillales</taxon>
        <taxon>Staphylococcaceae</taxon>
        <taxon>Staphylococcus</taxon>
    </lineage>
</organism>
<comment type="caution">
    <text evidence="4">The sequence shown here is derived from an EMBL/GenBank/DDBJ whole genome shotgun (WGS) entry which is preliminary data.</text>
</comment>
<dbReference type="eggNOG" id="ENOG50305BR">
    <property type="taxonomic scope" value="Bacteria"/>
</dbReference>
<sequence>MTIIIGVVIIILLVISLIPNYQAMKLAKNQGQKPTRYTIMVGIDLILIVLIAITLILKMNS</sequence>
<dbReference type="EMBL" id="SCHC01000002">
    <property type="protein sequence ID" value="TBW76574.1"/>
    <property type="molecule type" value="Genomic_DNA"/>
</dbReference>
<reference evidence="4 5" key="1">
    <citation type="journal article" date="2019" name="Sci. Transl. Med.">
        <title>Quorum sensing between bacterial species on the skin protects against epidermal injury in atopic dermatitis.</title>
        <authorList>
            <person name="Williams M.R."/>
        </authorList>
    </citation>
    <scope>NUCLEOTIDE SEQUENCE [LARGE SCALE GENOMIC DNA]</scope>
    <source>
        <strain evidence="4 5">H8</strain>
    </source>
</reference>
<evidence type="ECO:0000313" key="3">
    <source>
        <dbReference type="EMBL" id="NMK98504.1"/>
    </source>
</evidence>
<evidence type="ECO:0000313" key="6">
    <source>
        <dbReference type="Proteomes" id="UP000538955"/>
    </source>
</evidence>
<keyword evidence="1" id="KW-1133">Transmembrane helix</keyword>
<evidence type="ECO:0000313" key="5">
    <source>
        <dbReference type="Proteomes" id="UP000291949"/>
    </source>
</evidence>
<evidence type="ECO:0000313" key="7">
    <source>
        <dbReference type="Proteomes" id="UP000550736"/>
    </source>
</evidence>
<dbReference type="AlphaFoldDB" id="A0A0U1E174"/>
<protein>
    <submittedName>
        <fullName evidence="4">Uncharacterized protein</fullName>
    </submittedName>
</protein>
<gene>
    <name evidence="4" type="ORF">EQ811_06810</name>
    <name evidence="3" type="ORF">HHM13_10570</name>
    <name evidence="2" type="ORF">HHM24_10640</name>
</gene>
<dbReference type="Proteomes" id="UP000550736">
    <property type="component" value="Unassembled WGS sequence"/>
</dbReference>
<dbReference type="GeneID" id="93668776"/>
<evidence type="ECO:0000313" key="4">
    <source>
        <dbReference type="EMBL" id="TBW76574.1"/>
    </source>
</evidence>
<dbReference type="Proteomes" id="UP000538955">
    <property type="component" value="Unassembled WGS sequence"/>
</dbReference>
<dbReference type="EMBL" id="JABBMI010000080">
    <property type="protein sequence ID" value="NMK55174.1"/>
    <property type="molecule type" value="Genomic_DNA"/>
</dbReference>
<keyword evidence="6" id="KW-1185">Reference proteome</keyword>
<proteinExistence type="predicted"/>
<dbReference type="RefSeq" id="WP_002432292.1">
    <property type="nucleotide sequence ID" value="NZ_AP014956.1"/>
</dbReference>
<evidence type="ECO:0000256" key="1">
    <source>
        <dbReference type="SAM" id="Phobius"/>
    </source>
</evidence>